<keyword evidence="2" id="KW-0732">Signal</keyword>
<dbReference type="AlphaFoldDB" id="A0A8X6TNU3"/>
<keyword evidence="5" id="KW-1185">Reference proteome</keyword>
<sequence>NNGVTYTPWVAFLLPLLMKTSCPKYFISTGKSINSTWRDPPARDWYDENRPGLSSQSEGTRSAQTALASLRSGHIKS</sequence>
<name>A0A8X6TNU3_NEPPI</name>
<evidence type="ECO:0000313" key="4">
    <source>
        <dbReference type="EMBL" id="GFT61830.1"/>
    </source>
</evidence>
<evidence type="ECO:0000256" key="1">
    <source>
        <dbReference type="SAM" id="MobiDB-lite"/>
    </source>
</evidence>
<dbReference type="EMBL" id="BMAW01013684">
    <property type="protein sequence ID" value="GFT35346.1"/>
    <property type="molecule type" value="Genomic_DNA"/>
</dbReference>
<evidence type="ECO:0000256" key="2">
    <source>
        <dbReference type="SAM" id="SignalP"/>
    </source>
</evidence>
<accession>A0A8X6TNU3</accession>
<proteinExistence type="predicted"/>
<comment type="caution">
    <text evidence="3">The sequence shown here is derived from an EMBL/GenBank/DDBJ whole genome shotgun (WGS) entry which is preliminary data.</text>
</comment>
<feature type="compositionally biased region" description="Polar residues" evidence="1">
    <location>
        <begin position="52"/>
        <end position="67"/>
    </location>
</feature>
<reference evidence="3" key="1">
    <citation type="submission" date="2020-08" db="EMBL/GenBank/DDBJ databases">
        <title>Multicomponent nature underlies the extraordinary mechanical properties of spider dragline silk.</title>
        <authorList>
            <person name="Kono N."/>
            <person name="Nakamura H."/>
            <person name="Mori M."/>
            <person name="Yoshida Y."/>
            <person name="Ohtoshi R."/>
            <person name="Malay A.D."/>
            <person name="Moran D.A.P."/>
            <person name="Tomita M."/>
            <person name="Numata K."/>
            <person name="Arakawa K."/>
        </authorList>
    </citation>
    <scope>NUCLEOTIDE SEQUENCE</scope>
</reference>
<feature type="region of interest" description="Disordered" evidence="1">
    <location>
        <begin position="37"/>
        <end position="77"/>
    </location>
</feature>
<dbReference type="Proteomes" id="UP000887013">
    <property type="component" value="Unassembled WGS sequence"/>
</dbReference>
<organism evidence="3 5">
    <name type="scientific">Nephila pilipes</name>
    <name type="common">Giant wood spider</name>
    <name type="synonym">Nephila maculata</name>
    <dbReference type="NCBI Taxonomy" id="299642"/>
    <lineage>
        <taxon>Eukaryota</taxon>
        <taxon>Metazoa</taxon>
        <taxon>Ecdysozoa</taxon>
        <taxon>Arthropoda</taxon>
        <taxon>Chelicerata</taxon>
        <taxon>Arachnida</taxon>
        <taxon>Araneae</taxon>
        <taxon>Araneomorphae</taxon>
        <taxon>Entelegynae</taxon>
        <taxon>Araneoidea</taxon>
        <taxon>Nephilidae</taxon>
        <taxon>Nephila</taxon>
    </lineage>
</organism>
<feature type="chain" id="PRO_5036596977" evidence="2">
    <location>
        <begin position="24"/>
        <end position="77"/>
    </location>
</feature>
<protein>
    <submittedName>
        <fullName evidence="3">Uncharacterized protein</fullName>
    </submittedName>
</protein>
<gene>
    <name evidence="3" type="ORF">NPIL_139671</name>
    <name evidence="4" type="ORF">NPIL_649001</name>
</gene>
<dbReference type="EMBL" id="BMAW01019134">
    <property type="protein sequence ID" value="GFT61830.1"/>
    <property type="molecule type" value="Genomic_DNA"/>
</dbReference>
<evidence type="ECO:0000313" key="5">
    <source>
        <dbReference type="Proteomes" id="UP000887013"/>
    </source>
</evidence>
<feature type="signal peptide" evidence="2">
    <location>
        <begin position="1"/>
        <end position="23"/>
    </location>
</feature>
<evidence type="ECO:0000313" key="3">
    <source>
        <dbReference type="EMBL" id="GFT35346.1"/>
    </source>
</evidence>
<feature type="compositionally biased region" description="Basic and acidic residues" evidence="1">
    <location>
        <begin position="40"/>
        <end position="50"/>
    </location>
</feature>
<dbReference type="OrthoDB" id="5079558at2759"/>
<feature type="non-terminal residue" evidence="3">
    <location>
        <position position="1"/>
    </location>
</feature>